<dbReference type="PANTHER" id="PTHR46513">
    <property type="entry name" value="VITELLOGENIN RECEPTOR-LIKE PROTEIN-RELATED-RELATED"/>
    <property type="match status" value="1"/>
</dbReference>
<dbReference type="EMBL" id="VLNY01000003">
    <property type="protein sequence ID" value="KAA0023361.1"/>
    <property type="molecule type" value="Genomic_DNA"/>
</dbReference>
<dbReference type="InterPro" id="IPR000033">
    <property type="entry name" value="LDLR_classB_rpt"/>
</dbReference>
<dbReference type="OrthoDB" id="111868at2"/>
<dbReference type="Proteomes" id="UP000322244">
    <property type="component" value="Unassembled WGS sequence"/>
</dbReference>
<keyword evidence="2" id="KW-1185">Reference proteome</keyword>
<dbReference type="Gene3D" id="2.120.10.30">
    <property type="entry name" value="TolB, C-terminal domain"/>
    <property type="match status" value="2"/>
</dbReference>
<dbReference type="InterPro" id="IPR011042">
    <property type="entry name" value="6-blade_b-propeller_TolB-like"/>
</dbReference>
<dbReference type="AlphaFoldDB" id="A0A5A7SGM2"/>
<gene>
    <name evidence="1" type="ORF">FOY51_08090</name>
</gene>
<reference evidence="1 2" key="1">
    <citation type="submission" date="2019-07" db="EMBL/GenBank/DDBJ databases">
        <title>Rhodococcus cavernicolus sp. nov., isolated from a cave.</title>
        <authorList>
            <person name="Lee S.D."/>
        </authorList>
    </citation>
    <scope>NUCLEOTIDE SEQUENCE [LARGE SCALE GENOMIC DNA]</scope>
    <source>
        <strain evidence="1 2">C1-24</strain>
    </source>
</reference>
<protein>
    <recommendedName>
        <fullName evidence="3">3-hydroxyacyl-CoA dehydrogenase</fullName>
    </recommendedName>
</protein>
<dbReference type="SUPFAM" id="SSF63825">
    <property type="entry name" value="YWTD domain"/>
    <property type="match status" value="1"/>
</dbReference>
<accession>A0A5A7SGM2</accession>
<dbReference type="InterPro" id="IPR050778">
    <property type="entry name" value="Cueball_EGF_LRP_Nidogen"/>
</dbReference>
<evidence type="ECO:0000313" key="2">
    <source>
        <dbReference type="Proteomes" id="UP000322244"/>
    </source>
</evidence>
<name>A0A5A7SGM2_9NOCA</name>
<dbReference type="RefSeq" id="WP_149429706.1">
    <property type="nucleotide sequence ID" value="NZ_VLNY01000003.1"/>
</dbReference>
<proteinExistence type="predicted"/>
<organism evidence="1 2">
    <name type="scientific">Antrihabitans cavernicola</name>
    <dbReference type="NCBI Taxonomy" id="2495913"/>
    <lineage>
        <taxon>Bacteria</taxon>
        <taxon>Bacillati</taxon>
        <taxon>Actinomycetota</taxon>
        <taxon>Actinomycetes</taxon>
        <taxon>Mycobacteriales</taxon>
        <taxon>Nocardiaceae</taxon>
        <taxon>Antrihabitans</taxon>
    </lineage>
</organism>
<sequence length="297" mass="32192">MTEQLLVLHPGSKAILALGTDGSRIRPIVEDLPDVPDGIVVDHVRGQLYWTNMGTPDSSRRHEYFTRNGSLERMNLDGSERRTILPMGSFTTGKQLTADFDNATLYWCDREGMQVLRCNLDGSDLEPLVVVAEGDDAAHEIRNQCVGIAIDTANGFLYWTQKGAPKAGEGRIFRAGLEIPAGETAANRSDIETLWSGLPEPIDLELAAGGSVLMWTDRGAEPDGNTLNRARVLPEVGTPEIVARGFRETIALASADERTYYVTDLHGAVRSVDVEDGTTELIAELGPGLTGIALADF</sequence>
<evidence type="ECO:0008006" key="3">
    <source>
        <dbReference type="Google" id="ProtNLM"/>
    </source>
</evidence>
<evidence type="ECO:0000313" key="1">
    <source>
        <dbReference type="EMBL" id="KAA0023361.1"/>
    </source>
</evidence>
<comment type="caution">
    <text evidence="1">The sequence shown here is derived from an EMBL/GenBank/DDBJ whole genome shotgun (WGS) entry which is preliminary data.</text>
</comment>
<dbReference type="SMART" id="SM00135">
    <property type="entry name" value="LY"/>
    <property type="match status" value="3"/>
</dbReference>